<dbReference type="SMART" id="SM00729">
    <property type="entry name" value="Elp3"/>
    <property type="match status" value="1"/>
</dbReference>
<dbReference type="SFLD" id="SFLDG01082">
    <property type="entry name" value="B12-binding_domain_containing"/>
    <property type="match status" value="1"/>
</dbReference>
<gene>
    <name evidence="7" type="ORF">DWE98_05820</name>
</gene>
<protein>
    <recommendedName>
        <fullName evidence="6">Radical SAM core domain-containing protein</fullName>
    </recommendedName>
</protein>
<evidence type="ECO:0000259" key="6">
    <source>
        <dbReference type="PROSITE" id="PS51918"/>
    </source>
</evidence>
<name>A0A370LA85_9HYPH</name>
<evidence type="ECO:0000313" key="7">
    <source>
        <dbReference type="EMBL" id="RDJ28111.1"/>
    </source>
</evidence>
<proteinExistence type="predicted"/>
<dbReference type="PANTHER" id="PTHR43409:SF7">
    <property type="entry name" value="BLL1977 PROTEIN"/>
    <property type="match status" value="1"/>
</dbReference>
<dbReference type="GO" id="GO:0003824">
    <property type="term" value="F:catalytic activity"/>
    <property type="evidence" value="ECO:0007669"/>
    <property type="project" value="InterPro"/>
</dbReference>
<dbReference type="Proteomes" id="UP000255207">
    <property type="component" value="Unassembled WGS sequence"/>
</dbReference>
<dbReference type="SUPFAM" id="SSF102114">
    <property type="entry name" value="Radical SAM enzymes"/>
    <property type="match status" value="1"/>
</dbReference>
<dbReference type="InterPro" id="IPR006638">
    <property type="entry name" value="Elp3/MiaA/NifB-like_rSAM"/>
</dbReference>
<evidence type="ECO:0000256" key="5">
    <source>
        <dbReference type="ARBA" id="ARBA00023014"/>
    </source>
</evidence>
<dbReference type="RefSeq" id="WP_114828236.1">
    <property type="nucleotide sequence ID" value="NZ_QQTO01000037.1"/>
</dbReference>
<keyword evidence="2" id="KW-0949">S-adenosyl-L-methionine</keyword>
<dbReference type="Pfam" id="PF04055">
    <property type="entry name" value="Radical_SAM"/>
    <property type="match status" value="1"/>
</dbReference>
<evidence type="ECO:0000256" key="2">
    <source>
        <dbReference type="ARBA" id="ARBA00022691"/>
    </source>
</evidence>
<evidence type="ECO:0000256" key="4">
    <source>
        <dbReference type="ARBA" id="ARBA00023004"/>
    </source>
</evidence>
<evidence type="ECO:0000256" key="3">
    <source>
        <dbReference type="ARBA" id="ARBA00022723"/>
    </source>
</evidence>
<dbReference type="PROSITE" id="PS51918">
    <property type="entry name" value="RADICAL_SAM"/>
    <property type="match status" value="1"/>
</dbReference>
<keyword evidence="8" id="KW-1185">Reference proteome</keyword>
<dbReference type="GO" id="GO:0005829">
    <property type="term" value="C:cytosol"/>
    <property type="evidence" value="ECO:0007669"/>
    <property type="project" value="TreeGrafter"/>
</dbReference>
<dbReference type="SFLD" id="SFLDS00029">
    <property type="entry name" value="Radical_SAM"/>
    <property type="match status" value="1"/>
</dbReference>
<dbReference type="Gene3D" id="3.80.30.20">
    <property type="entry name" value="tm_1862 like domain"/>
    <property type="match status" value="1"/>
</dbReference>
<accession>A0A370LA85</accession>
<dbReference type="AlphaFoldDB" id="A0A370LA85"/>
<dbReference type="GO" id="GO:0051536">
    <property type="term" value="F:iron-sulfur cluster binding"/>
    <property type="evidence" value="ECO:0007669"/>
    <property type="project" value="UniProtKB-KW"/>
</dbReference>
<organism evidence="7 8">
    <name type="scientific">Bosea caraganae</name>
    <dbReference type="NCBI Taxonomy" id="2763117"/>
    <lineage>
        <taxon>Bacteria</taxon>
        <taxon>Pseudomonadati</taxon>
        <taxon>Pseudomonadota</taxon>
        <taxon>Alphaproteobacteria</taxon>
        <taxon>Hyphomicrobiales</taxon>
        <taxon>Boseaceae</taxon>
        <taxon>Bosea</taxon>
    </lineage>
</organism>
<reference evidence="8" key="1">
    <citation type="submission" date="2018-07" db="EMBL/GenBank/DDBJ databases">
        <authorList>
            <person name="Safronova V.I."/>
            <person name="Chirak E.R."/>
            <person name="Sazanova A.L."/>
        </authorList>
    </citation>
    <scope>NUCLEOTIDE SEQUENCE [LARGE SCALE GENOMIC DNA]</scope>
    <source>
        <strain evidence="8">RCAM04685</strain>
    </source>
</reference>
<keyword evidence="5" id="KW-0411">Iron-sulfur</keyword>
<dbReference type="InterPro" id="IPR023404">
    <property type="entry name" value="rSAM_horseshoe"/>
</dbReference>
<dbReference type="PANTHER" id="PTHR43409">
    <property type="entry name" value="ANAEROBIC MAGNESIUM-PROTOPORPHYRIN IX MONOMETHYL ESTER CYCLASE-RELATED"/>
    <property type="match status" value="1"/>
</dbReference>
<dbReference type="EMBL" id="QQTP01000002">
    <property type="protein sequence ID" value="RDJ28111.1"/>
    <property type="molecule type" value="Genomic_DNA"/>
</dbReference>
<feature type="domain" description="Radical SAM core" evidence="6">
    <location>
        <begin position="134"/>
        <end position="367"/>
    </location>
</feature>
<comment type="caution">
    <text evidence="7">The sequence shown here is derived from an EMBL/GenBank/DDBJ whole genome shotgun (WGS) entry which is preliminary data.</text>
</comment>
<sequence>MQPIAGLHIAALIDPDRFDITLYHEDWHGPFDPAKCGDYDLVFLTGLQPDFDRMRQLSFHFRRSEATVVAGGSVCTLFPEFACQFFDSVCSGGVDSVRDVIADYLAGALRPIYRSPVAQISQYTIDYSLLNKSGINPIAHLAESSRGCSFKCSFCVMPSEVGAHARYTLESFAASLESALDSAPFFSLRRWYPMVMLLDNNFSDNRAHMLAVCEFLKKHPRMRGWGALVTQNVLQDRALIQAFADAKCVGLFVGIESFDADFLRRYNKTQNLGRRSNVVDDIAFAESLGIAIGYGQLFDPRHQTAADMQRAMDAIADNPLVPMPTYLSTVAPLAGTQLFWEELERGLLAPNLRFRDFDGETICYSQLAEPAEPIVTFLERVFRRPWMVVGRKRILLKTLSRLRHSGSFNPMRWYIIASASFHCFSWANESPGAKRTYLAGSDTLDPQYGECPADISAEDHKRYFEPITLTDGEGRPTDWLASYAEERKAQAGSKKKARGGLALLDPDHAMV</sequence>
<dbReference type="InterPro" id="IPR007197">
    <property type="entry name" value="rSAM"/>
</dbReference>
<evidence type="ECO:0000256" key="1">
    <source>
        <dbReference type="ARBA" id="ARBA00001966"/>
    </source>
</evidence>
<dbReference type="InterPro" id="IPR058240">
    <property type="entry name" value="rSAM_sf"/>
</dbReference>
<keyword evidence="4" id="KW-0408">Iron</keyword>
<evidence type="ECO:0000313" key="8">
    <source>
        <dbReference type="Proteomes" id="UP000255207"/>
    </source>
</evidence>
<dbReference type="OrthoDB" id="9801424at2"/>
<dbReference type="InterPro" id="IPR051198">
    <property type="entry name" value="BchE-like"/>
</dbReference>
<dbReference type="GO" id="GO:0046872">
    <property type="term" value="F:metal ion binding"/>
    <property type="evidence" value="ECO:0007669"/>
    <property type="project" value="UniProtKB-KW"/>
</dbReference>
<keyword evidence="3" id="KW-0479">Metal-binding</keyword>
<comment type="cofactor">
    <cofactor evidence="1">
        <name>[4Fe-4S] cluster</name>
        <dbReference type="ChEBI" id="CHEBI:49883"/>
    </cofactor>
</comment>